<dbReference type="NCBIfam" id="NF001381">
    <property type="entry name" value="PRK00279.1-3"/>
    <property type="match status" value="1"/>
</dbReference>
<keyword evidence="1 4" id="KW-0808">Transferase</keyword>
<evidence type="ECO:0000313" key="7">
    <source>
        <dbReference type="EMBL" id="AZL94757.1"/>
    </source>
</evidence>
<feature type="domain" description="Adenylate kinase active site lid" evidence="5">
    <location>
        <begin position="155"/>
        <end position="190"/>
    </location>
</feature>
<dbReference type="InterPro" id="IPR033690">
    <property type="entry name" value="Adenylat_kinase_CS"/>
</dbReference>
<dbReference type="EMBL" id="MK266133">
    <property type="protein sequence ID" value="AZL94757.1"/>
    <property type="molecule type" value="mRNA"/>
</dbReference>
<evidence type="ECO:0000256" key="4">
    <source>
        <dbReference type="RuleBase" id="RU003330"/>
    </source>
</evidence>
<dbReference type="PRINTS" id="PR00094">
    <property type="entry name" value="ADENYLTKNASE"/>
</dbReference>
<dbReference type="HAMAP" id="MF_00235">
    <property type="entry name" value="Adenylate_kinase_Adk"/>
    <property type="match status" value="1"/>
</dbReference>
<evidence type="ECO:0000259" key="5">
    <source>
        <dbReference type="Pfam" id="PF05191"/>
    </source>
</evidence>
<dbReference type="GO" id="GO:0004017">
    <property type="term" value="F:AMP kinase activity"/>
    <property type="evidence" value="ECO:0007669"/>
    <property type="project" value="InterPro"/>
</dbReference>
<evidence type="ECO:0000256" key="2">
    <source>
        <dbReference type="ARBA" id="ARBA00022741"/>
    </source>
</evidence>
<evidence type="ECO:0000256" key="1">
    <source>
        <dbReference type="ARBA" id="ARBA00022679"/>
    </source>
</evidence>
<dbReference type="PANTHER" id="PTHR23359">
    <property type="entry name" value="NUCLEOTIDE KINASE"/>
    <property type="match status" value="1"/>
</dbReference>
<dbReference type="AlphaFoldDB" id="A0A3S8V3F4"/>
<protein>
    <submittedName>
        <fullName evidence="7">Arginine kinase</fullName>
    </submittedName>
</protein>
<dbReference type="Gene3D" id="6.10.250.2370">
    <property type="match status" value="1"/>
</dbReference>
<evidence type="ECO:0000256" key="3">
    <source>
        <dbReference type="ARBA" id="ARBA00022777"/>
    </source>
</evidence>
<dbReference type="InterPro" id="IPR000850">
    <property type="entry name" value="Adenylat/UMP-CMP_kin"/>
</dbReference>
<evidence type="ECO:0000313" key="6">
    <source>
        <dbReference type="EMBL" id="AZL94756.1"/>
    </source>
</evidence>
<name>A0A3S8V3F4_9APIC</name>
<dbReference type="FunFam" id="3.40.50.300:FF:000106">
    <property type="entry name" value="Adenylate kinase mitochondrial"/>
    <property type="match status" value="1"/>
</dbReference>
<comment type="similarity">
    <text evidence="4">Belongs to the adenylate kinase family.</text>
</comment>
<dbReference type="Pfam" id="PF05191">
    <property type="entry name" value="ADK_lid"/>
    <property type="match status" value="1"/>
</dbReference>
<dbReference type="EMBL" id="MK266132">
    <property type="protein sequence ID" value="AZL94756.1"/>
    <property type="molecule type" value="mRNA"/>
</dbReference>
<organism evidence="7">
    <name type="scientific">Nephromyces sp. MMRI</name>
    <dbReference type="NCBI Taxonomy" id="2496275"/>
    <lineage>
        <taxon>Eukaryota</taxon>
        <taxon>Sar</taxon>
        <taxon>Alveolata</taxon>
        <taxon>Apicomplexa</taxon>
        <taxon>Aconoidasida</taxon>
        <taxon>Nephromycida</taxon>
        <taxon>Nephromyces</taxon>
    </lineage>
</organism>
<dbReference type="PROSITE" id="PS00113">
    <property type="entry name" value="ADENYLATE_KINASE"/>
    <property type="match status" value="1"/>
</dbReference>
<reference evidence="7" key="1">
    <citation type="journal article" date="2018" name="Genome Biol. Evol.">
        <title>Nephromyces encodes a urate metabolism pathway and predicted peroxisomes, demonstrating these are not ancient losses of apicomplexans.</title>
        <authorList>
            <person name="Paight C."/>
            <person name="Slamovits C.H."/>
            <person name="Saffo M.B."/>
            <person name="Lane C.E."/>
        </authorList>
    </citation>
    <scope>NUCLEOTIDE SEQUENCE</scope>
    <source>
        <strain evidence="6">Neph363</strain>
        <strain evidence="7">Neph364</strain>
    </source>
</reference>
<dbReference type="NCBIfam" id="TIGR01351">
    <property type="entry name" value="adk"/>
    <property type="match status" value="1"/>
</dbReference>
<sequence length="244" mass="27029">MAVNIEAYSTFELLNELRRRYSSLSKPEGRYIFLGPPGSGKGTQAANLHLSHSLCHISTGDLLREAANAPTEESKKLRARLEAGDLVSDEVVLDIVQRKIGTSQCKKGFILDGFPRTLKQAEALSDVLTTKNISLDGVIYFDIAEKELESRVCSRRVHPPSGRTYNLLTKPPKVAGVDDITGEPLIQREDDNPTTLHNRYVAYSDKTAPLISFYSKLGLLHTIDGSKSLEEVKSDMYHIVNKEG</sequence>
<dbReference type="InterPro" id="IPR007862">
    <property type="entry name" value="Adenylate_kinase_lid-dom"/>
</dbReference>
<dbReference type="SUPFAM" id="SSF52540">
    <property type="entry name" value="P-loop containing nucleoside triphosphate hydrolases"/>
    <property type="match status" value="1"/>
</dbReference>
<dbReference type="Gene3D" id="3.40.50.300">
    <property type="entry name" value="P-loop containing nucleotide triphosphate hydrolases"/>
    <property type="match status" value="1"/>
</dbReference>
<dbReference type="GO" id="GO:0005524">
    <property type="term" value="F:ATP binding"/>
    <property type="evidence" value="ECO:0007669"/>
    <property type="project" value="InterPro"/>
</dbReference>
<accession>A0A3S8V3F4</accession>
<dbReference type="Pfam" id="PF00406">
    <property type="entry name" value="ADK"/>
    <property type="match status" value="1"/>
</dbReference>
<dbReference type="CDD" id="cd01428">
    <property type="entry name" value="ADK"/>
    <property type="match status" value="1"/>
</dbReference>
<dbReference type="InterPro" id="IPR027417">
    <property type="entry name" value="P-loop_NTPase"/>
</dbReference>
<proteinExistence type="evidence at transcript level"/>
<keyword evidence="2" id="KW-0547">Nucleotide-binding</keyword>
<keyword evidence="3 4" id="KW-0418">Kinase</keyword>
<dbReference type="InterPro" id="IPR006259">
    <property type="entry name" value="Adenyl_kin_sub"/>
</dbReference>